<feature type="domain" description="ParB-like N-terminal" evidence="1">
    <location>
        <begin position="8"/>
        <end position="101"/>
    </location>
</feature>
<accession>T1BGE6</accession>
<gene>
    <name evidence="2" type="ORF">B1B_10369</name>
</gene>
<dbReference type="Pfam" id="PF02195">
    <property type="entry name" value="ParB_N"/>
    <property type="match status" value="1"/>
</dbReference>
<dbReference type="PANTHER" id="PTHR33375">
    <property type="entry name" value="CHROMOSOME-PARTITIONING PROTEIN PARB-RELATED"/>
    <property type="match status" value="1"/>
</dbReference>
<protein>
    <submittedName>
        <fullName evidence="2">ParB-like nuclease domain protein</fullName>
    </submittedName>
</protein>
<dbReference type="GO" id="GO:0005694">
    <property type="term" value="C:chromosome"/>
    <property type="evidence" value="ECO:0007669"/>
    <property type="project" value="TreeGrafter"/>
</dbReference>
<reference evidence="2" key="1">
    <citation type="submission" date="2013-08" db="EMBL/GenBank/DDBJ databases">
        <authorList>
            <person name="Mendez C."/>
            <person name="Richter M."/>
            <person name="Ferrer M."/>
            <person name="Sanchez J."/>
        </authorList>
    </citation>
    <scope>NUCLEOTIDE SEQUENCE</scope>
</reference>
<dbReference type="InterPro" id="IPR004437">
    <property type="entry name" value="ParB/RepB/Spo0J"/>
</dbReference>
<dbReference type="EMBL" id="AUZY01006794">
    <property type="protein sequence ID" value="EQD53220.1"/>
    <property type="molecule type" value="Genomic_DNA"/>
</dbReference>
<dbReference type="Gene3D" id="1.10.10.2830">
    <property type="match status" value="1"/>
</dbReference>
<dbReference type="InterPro" id="IPR003115">
    <property type="entry name" value="ParB_N"/>
</dbReference>
<dbReference type="AlphaFoldDB" id="T1BGE6"/>
<dbReference type="NCBIfam" id="TIGR00180">
    <property type="entry name" value="parB_part"/>
    <property type="match status" value="1"/>
</dbReference>
<dbReference type="SUPFAM" id="SSF109709">
    <property type="entry name" value="KorB DNA-binding domain-like"/>
    <property type="match status" value="1"/>
</dbReference>
<comment type="caution">
    <text evidence="2">The sequence shown here is derived from an EMBL/GenBank/DDBJ whole genome shotgun (WGS) entry which is preliminary data.</text>
</comment>
<dbReference type="InterPro" id="IPR036086">
    <property type="entry name" value="ParB/Sulfiredoxin_sf"/>
</dbReference>
<dbReference type="SUPFAM" id="SSF110849">
    <property type="entry name" value="ParB/Sulfiredoxin"/>
    <property type="match status" value="1"/>
</dbReference>
<organism evidence="2">
    <name type="scientific">mine drainage metagenome</name>
    <dbReference type="NCBI Taxonomy" id="410659"/>
    <lineage>
        <taxon>unclassified sequences</taxon>
        <taxon>metagenomes</taxon>
        <taxon>ecological metagenomes</taxon>
    </lineage>
</organism>
<dbReference type="GO" id="GO:0003677">
    <property type="term" value="F:DNA binding"/>
    <property type="evidence" value="ECO:0007669"/>
    <property type="project" value="InterPro"/>
</dbReference>
<dbReference type="InterPro" id="IPR050336">
    <property type="entry name" value="Chromosome_partition/occlusion"/>
</dbReference>
<sequence>MAKITEYREIPLGDLVIGKAQIRTHEPGRDVEQLTASIEKQGLLQPIVVCASEQKGKWEILVGQRRFLAHKLLKKDTITAAILDERVDEAEAKAISITENLIRRNLSGAELIDGVTFLYNKYGTVKAVHEATGIPYEDVRQYVKYPRLMPQIKKMVDDGHIDIKVAVKVQDAVEVGDDPPKEEDAIKLAREMASMSDAQRKKLVKERKDSPETTVDDAIEKARTGSKITQIIVTLTGDAHGALQKFAKDQETSQDEAAAGLIEDALKDRGFLEA</sequence>
<dbReference type="Gene3D" id="3.90.1530.30">
    <property type="match status" value="1"/>
</dbReference>
<evidence type="ECO:0000259" key="1">
    <source>
        <dbReference type="SMART" id="SM00470"/>
    </source>
</evidence>
<dbReference type="SMART" id="SM00470">
    <property type="entry name" value="ParB"/>
    <property type="match status" value="1"/>
</dbReference>
<evidence type="ECO:0000313" key="2">
    <source>
        <dbReference type="EMBL" id="EQD53220.1"/>
    </source>
</evidence>
<name>T1BGE6_9ZZZZ</name>
<dbReference type="GO" id="GO:0007059">
    <property type="term" value="P:chromosome segregation"/>
    <property type="evidence" value="ECO:0007669"/>
    <property type="project" value="TreeGrafter"/>
</dbReference>
<dbReference type="PANTHER" id="PTHR33375:SF1">
    <property type="entry name" value="CHROMOSOME-PARTITIONING PROTEIN PARB-RELATED"/>
    <property type="match status" value="1"/>
</dbReference>
<reference evidence="2" key="2">
    <citation type="journal article" date="2014" name="ISME J.">
        <title>Microbial stratification in low pH oxic and suboxic macroscopic growths along an acid mine drainage.</title>
        <authorList>
            <person name="Mendez-Garcia C."/>
            <person name="Mesa V."/>
            <person name="Sprenger R.R."/>
            <person name="Richter M."/>
            <person name="Diez M.S."/>
            <person name="Solano J."/>
            <person name="Bargiela R."/>
            <person name="Golyshina O.V."/>
            <person name="Manteca A."/>
            <person name="Ramos J.L."/>
            <person name="Gallego J.R."/>
            <person name="Llorente I."/>
            <person name="Martins Dos Santos V.A."/>
            <person name="Jensen O.N."/>
            <person name="Pelaez A.I."/>
            <person name="Sanchez J."/>
            <person name="Ferrer M."/>
        </authorList>
    </citation>
    <scope>NUCLEOTIDE SEQUENCE</scope>
</reference>
<proteinExistence type="predicted"/>